<dbReference type="InterPro" id="IPR050090">
    <property type="entry name" value="Tyrosine_recombinase_XerCD"/>
</dbReference>
<dbReference type="Proteomes" id="UP000070155">
    <property type="component" value="Unassembled WGS sequence"/>
</dbReference>
<dbReference type="InterPro" id="IPR044068">
    <property type="entry name" value="CB"/>
</dbReference>
<evidence type="ECO:0000256" key="4">
    <source>
        <dbReference type="PROSITE-ProRule" id="PRU01248"/>
    </source>
</evidence>
<evidence type="ECO:0000256" key="3">
    <source>
        <dbReference type="ARBA" id="ARBA00023172"/>
    </source>
</evidence>
<feature type="domain" description="Tyr recombinase" evidence="5">
    <location>
        <begin position="153"/>
        <end position="320"/>
    </location>
</feature>
<evidence type="ECO:0000313" key="7">
    <source>
        <dbReference type="EMBL" id="KXA94084.1"/>
    </source>
</evidence>
<dbReference type="PROSITE" id="PS51900">
    <property type="entry name" value="CB"/>
    <property type="match status" value="1"/>
</dbReference>
<protein>
    <recommendedName>
        <fullName evidence="9">Tyr recombinase domain-containing protein</fullName>
    </recommendedName>
</protein>
<dbReference type="PROSITE" id="PS51898">
    <property type="entry name" value="TYR_RECOMBINASE"/>
    <property type="match status" value="1"/>
</dbReference>
<keyword evidence="8" id="KW-1185">Reference proteome</keyword>
<keyword evidence="3" id="KW-0233">DNA recombination</keyword>
<evidence type="ECO:0000256" key="1">
    <source>
        <dbReference type="ARBA" id="ARBA00022908"/>
    </source>
</evidence>
<keyword evidence="2 4" id="KW-0238">DNA-binding</keyword>
<proteinExistence type="predicted"/>
<evidence type="ECO:0000259" key="5">
    <source>
        <dbReference type="PROSITE" id="PS51898"/>
    </source>
</evidence>
<dbReference type="InterPro" id="IPR002104">
    <property type="entry name" value="Integrase_catalytic"/>
</dbReference>
<evidence type="ECO:0008006" key="9">
    <source>
        <dbReference type="Google" id="ProtNLM"/>
    </source>
</evidence>
<dbReference type="GO" id="GO:0006310">
    <property type="term" value="P:DNA recombination"/>
    <property type="evidence" value="ECO:0007669"/>
    <property type="project" value="UniProtKB-KW"/>
</dbReference>
<accession>A0A133UIR1</accession>
<dbReference type="GO" id="GO:0015074">
    <property type="term" value="P:DNA integration"/>
    <property type="evidence" value="ECO:0007669"/>
    <property type="project" value="UniProtKB-KW"/>
</dbReference>
<dbReference type="CDD" id="cd00397">
    <property type="entry name" value="DNA_BRE_C"/>
    <property type="match status" value="1"/>
</dbReference>
<organism evidence="7 8">
    <name type="scientific">candidate division MSBL1 archaeon SCGC-AAA259I07</name>
    <dbReference type="NCBI Taxonomy" id="1698266"/>
    <lineage>
        <taxon>Archaea</taxon>
        <taxon>Methanobacteriati</taxon>
        <taxon>Methanobacteriota</taxon>
        <taxon>candidate division MSBL1</taxon>
    </lineage>
</organism>
<dbReference type="PANTHER" id="PTHR30349">
    <property type="entry name" value="PHAGE INTEGRASE-RELATED"/>
    <property type="match status" value="1"/>
</dbReference>
<dbReference type="InterPro" id="IPR004107">
    <property type="entry name" value="Integrase_SAM-like_N"/>
</dbReference>
<dbReference type="PANTHER" id="PTHR30349:SF41">
    <property type="entry name" value="INTEGRASE_RECOMBINASE PROTEIN MJ0367-RELATED"/>
    <property type="match status" value="1"/>
</dbReference>
<evidence type="ECO:0000313" key="8">
    <source>
        <dbReference type="Proteomes" id="UP000070155"/>
    </source>
</evidence>
<comment type="caution">
    <text evidence="7">The sequence shown here is derived from an EMBL/GenBank/DDBJ whole genome shotgun (WGS) entry which is preliminary data.</text>
</comment>
<dbReference type="AlphaFoldDB" id="A0A133UIR1"/>
<dbReference type="Pfam" id="PF00589">
    <property type="entry name" value="Phage_integrase"/>
    <property type="match status" value="1"/>
</dbReference>
<evidence type="ECO:0000256" key="2">
    <source>
        <dbReference type="ARBA" id="ARBA00023125"/>
    </source>
</evidence>
<feature type="domain" description="Core-binding (CB)" evidence="6">
    <location>
        <begin position="56"/>
        <end position="137"/>
    </location>
</feature>
<dbReference type="InterPro" id="IPR011010">
    <property type="entry name" value="DNA_brk_join_enz"/>
</dbReference>
<dbReference type="SUPFAM" id="SSF56349">
    <property type="entry name" value="DNA breaking-rejoining enzymes"/>
    <property type="match status" value="1"/>
</dbReference>
<name>A0A133UIR1_9EURY</name>
<dbReference type="InterPro" id="IPR013762">
    <property type="entry name" value="Integrase-like_cat_sf"/>
</dbReference>
<dbReference type="Gene3D" id="1.10.443.10">
    <property type="entry name" value="Intergrase catalytic core"/>
    <property type="match status" value="1"/>
</dbReference>
<dbReference type="Pfam" id="PF13495">
    <property type="entry name" value="Phage_int_SAM_4"/>
    <property type="match status" value="1"/>
</dbReference>
<gene>
    <name evidence="7" type="ORF">AKJ36_03500</name>
</gene>
<evidence type="ECO:0000259" key="6">
    <source>
        <dbReference type="PROSITE" id="PS51900"/>
    </source>
</evidence>
<dbReference type="InterPro" id="IPR010998">
    <property type="entry name" value="Integrase_recombinase_N"/>
</dbReference>
<sequence length="330" mass="38436">MSSRLNKIKKTEIDRGVLSQDTIKNSQGARSPADKTQACGASYTSKIKEVPEKSLDSKKDILKRFEDLLSIDKDLDEKTVRKHCGNISEFLDSINKPLIKIGKQDLRDWLRKYKENYAKATYANKVKTIRVFVRDFLGSDIAENFSIPQPKKNNQSVLSDQNLRKFYQDIQSDKYRAIFLFYASSGLRTSEVLNLTMEDVDFEKRMLIPKNRSRTKKSYVSFYNSESEEALDKFLPQRKPDDDKIFQVSRNVVAKTFRRISKRSGVKITPKMLRKWFCEKMRRLNVDRGYIDAFCGRVPKTVLDSHYSDFSPERLKEVYEKANIKVLDGE</sequence>
<dbReference type="EMBL" id="LHXQ01000074">
    <property type="protein sequence ID" value="KXA94084.1"/>
    <property type="molecule type" value="Genomic_DNA"/>
</dbReference>
<dbReference type="GO" id="GO:0003677">
    <property type="term" value="F:DNA binding"/>
    <property type="evidence" value="ECO:0007669"/>
    <property type="project" value="UniProtKB-UniRule"/>
</dbReference>
<reference evidence="7 8" key="1">
    <citation type="journal article" date="2016" name="Sci. Rep.">
        <title>Metabolic traits of an uncultured archaeal lineage -MSBL1- from brine pools of the Red Sea.</title>
        <authorList>
            <person name="Mwirichia R."/>
            <person name="Alam I."/>
            <person name="Rashid M."/>
            <person name="Vinu M."/>
            <person name="Ba-Alawi W."/>
            <person name="Anthony Kamau A."/>
            <person name="Kamanda Ngugi D."/>
            <person name="Goker M."/>
            <person name="Klenk H.P."/>
            <person name="Bajic V."/>
            <person name="Stingl U."/>
        </authorList>
    </citation>
    <scope>NUCLEOTIDE SEQUENCE [LARGE SCALE GENOMIC DNA]</scope>
    <source>
        <strain evidence="7">SCGC-AAA259I07</strain>
    </source>
</reference>
<keyword evidence="1" id="KW-0229">DNA integration</keyword>
<dbReference type="Gene3D" id="1.10.150.130">
    <property type="match status" value="1"/>
</dbReference>